<dbReference type="PANTHER" id="PTHR30537">
    <property type="entry name" value="HTH-TYPE TRANSCRIPTIONAL REGULATOR"/>
    <property type="match status" value="1"/>
</dbReference>
<comment type="caution">
    <text evidence="6">The sequence shown here is derived from an EMBL/GenBank/DDBJ whole genome shotgun (WGS) entry which is preliminary data.</text>
</comment>
<dbReference type="InterPro" id="IPR005119">
    <property type="entry name" value="LysR_subst-bd"/>
</dbReference>
<dbReference type="InterPro" id="IPR036390">
    <property type="entry name" value="WH_DNA-bd_sf"/>
</dbReference>
<dbReference type="FunFam" id="3.40.190.10:FF:000017">
    <property type="entry name" value="Glycine cleavage system transcriptional activator"/>
    <property type="match status" value="1"/>
</dbReference>
<dbReference type="PRINTS" id="PR00039">
    <property type="entry name" value="HTHLYSR"/>
</dbReference>
<evidence type="ECO:0000256" key="4">
    <source>
        <dbReference type="ARBA" id="ARBA00023163"/>
    </source>
</evidence>
<dbReference type="InterPro" id="IPR000847">
    <property type="entry name" value="LysR_HTH_N"/>
</dbReference>
<evidence type="ECO:0000259" key="5">
    <source>
        <dbReference type="PROSITE" id="PS50931"/>
    </source>
</evidence>
<dbReference type="FunFam" id="1.10.10.10:FF:000038">
    <property type="entry name" value="Glycine cleavage system transcriptional activator"/>
    <property type="match status" value="1"/>
</dbReference>
<dbReference type="EMBL" id="VDUZ01000028">
    <property type="protein sequence ID" value="TXL73039.1"/>
    <property type="molecule type" value="Genomic_DNA"/>
</dbReference>
<dbReference type="InterPro" id="IPR036388">
    <property type="entry name" value="WH-like_DNA-bd_sf"/>
</dbReference>
<dbReference type="Pfam" id="PF00126">
    <property type="entry name" value="HTH_1"/>
    <property type="match status" value="1"/>
</dbReference>
<evidence type="ECO:0000313" key="7">
    <source>
        <dbReference type="Proteomes" id="UP000321638"/>
    </source>
</evidence>
<proteinExistence type="inferred from homology"/>
<dbReference type="PANTHER" id="PTHR30537:SF74">
    <property type="entry name" value="HTH-TYPE TRANSCRIPTIONAL REGULATOR TRPI"/>
    <property type="match status" value="1"/>
</dbReference>
<dbReference type="GO" id="GO:0043565">
    <property type="term" value="F:sequence-specific DNA binding"/>
    <property type="evidence" value="ECO:0007669"/>
    <property type="project" value="TreeGrafter"/>
</dbReference>
<dbReference type="AlphaFoldDB" id="A0A5C8PI63"/>
<feature type="domain" description="HTH lysR-type" evidence="5">
    <location>
        <begin position="9"/>
        <end position="66"/>
    </location>
</feature>
<dbReference type="OrthoDB" id="9794694at2"/>
<dbReference type="RefSeq" id="WP_147849295.1">
    <property type="nucleotide sequence ID" value="NZ_DATAJT010000632.1"/>
</dbReference>
<dbReference type="Gene3D" id="3.40.190.10">
    <property type="entry name" value="Periplasmic binding protein-like II"/>
    <property type="match status" value="2"/>
</dbReference>
<name>A0A5C8PI63_9HYPH</name>
<gene>
    <name evidence="6" type="ORF">FHP25_22860</name>
</gene>
<protein>
    <submittedName>
        <fullName evidence="6">Transcriptional regulator GcvA</fullName>
    </submittedName>
</protein>
<reference evidence="6 7" key="1">
    <citation type="submission" date="2019-06" db="EMBL/GenBank/DDBJ databases">
        <title>New taxonomy in bacterial strain CC-CFT640, isolated from vineyard.</title>
        <authorList>
            <person name="Lin S.-Y."/>
            <person name="Tsai C.-F."/>
            <person name="Young C.-C."/>
        </authorList>
    </citation>
    <scope>NUCLEOTIDE SEQUENCE [LARGE SCALE GENOMIC DNA]</scope>
    <source>
        <strain evidence="6 7">CC-CFT640</strain>
    </source>
</reference>
<dbReference type="GO" id="GO:0003700">
    <property type="term" value="F:DNA-binding transcription factor activity"/>
    <property type="evidence" value="ECO:0007669"/>
    <property type="project" value="InterPro"/>
</dbReference>
<evidence type="ECO:0000256" key="3">
    <source>
        <dbReference type="ARBA" id="ARBA00023125"/>
    </source>
</evidence>
<dbReference type="Pfam" id="PF03466">
    <property type="entry name" value="LysR_substrate"/>
    <property type="match status" value="1"/>
</dbReference>
<keyword evidence="3" id="KW-0238">DNA-binding</keyword>
<evidence type="ECO:0000256" key="2">
    <source>
        <dbReference type="ARBA" id="ARBA00023015"/>
    </source>
</evidence>
<keyword evidence="2" id="KW-0805">Transcription regulation</keyword>
<dbReference type="SUPFAM" id="SSF46785">
    <property type="entry name" value="Winged helix' DNA-binding domain"/>
    <property type="match status" value="1"/>
</dbReference>
<dbReference type="InterPro" id="IPR058163">
    <property type="entry name" value="LysR-type_TF_proteobact-type"/>
</dbReference>
<dbReference type="Gene3D" id="1.10.10.10">
    <property type="entry name" value="Winged helix-like DNA-binding domain superfamily/Winged helix DNA-binding domain"/>
    <property type="match status" value="1"/>
</dbReference>
<dbReference type="CDD" id="cd08432">
    <property type="entry name" value="PBP2_GcdR_TrpI_HvrB_AmpR_like"/>
    <property type="match status" value="1"/>
</dbReference>
<keyword evidence="4" id="KW-0804">Transcription</keyword>
<evidence type="ECO:0000256" key="1">
    <source>
        <dbReference type="ARBA" id="ARBA00009437"/>
    </source>
</evidence>
<keyword evidence="7" id="KW-1185">Reference proteome</keyword>
<dbReference type="GO" id="GO:0006351">
    <property type="term" value="P:DNA-templated transcription"/>
    <property type="evidence" value="ECO:0007669"/>
    <property type="project" value="TreeGrafter"/>
</dbReference>
<sequence>MRISLSRLPPLNALRAFVVAAKHMSFSRAAGELHVTPAAISQQIKQLEDQLGCELFRRSNRNLVLTDEGQACLPGLAEAFERIVHALEQIDAAGQAGPITVSVAPSFAAKWLVPRLDNFRTVHPEIDVRISASMHLVDFDVEDVDCAIRYGAGDYGDLFAERILEETVFPVCSPALAQNGGALKKPRDLAQLTLLHDDSPDQDPSCPDWRMWLKAAGVTDVEAARGLRFNQSSLVLEAAVAGQGVALAKGTLAAEDLRTGRLIRPFNVTQTLDFAYYLVCPRRKTSLAKVVAFLRWLRAQTGNDATLVDASLTSSSL</sequence>
<dbReference type="NCBIfam" id="NF008352">
    <property type="entry name" value="PRK11139.1"/>
    <property type="match status" value="1"/>
</dbReference>
<organism evidence="6 7">
    <name type="scientific">Vineibacter terrae</name>
    <dbReference type="NCBI Taxonomy" id="2586908"/>
    <lineage>
        <taxon>Bacteria</taxon>
        <taxon>Pseudomonadati</taxon>
        <taxon>Pseudomonadota</taxon>
        <taxon>Alphaproteobacteria</taxon>
        <taxon>Hyphomicrobiales</taxon>
        <taxon>Vineibacter</taxon>
    </lineage>
</organism>
<accession>A0A5C8PI63</accession>
<dbReference type="SUPFAM" id="SSF53850">
    <property type="entry name" value="Periplasmic binding protein-like II"/>
    <property type="match status" value="1"/>
</dbReference>
<evidence type="ECO:0000313" key="6">
    <source>
        <dbReference type="EMBL" id="TXL73039.1"/>
    </source>
</evidence>
<comment type="similarity">
    <text evidence="1">Belongs to the LysR transcriptional regulatory family.</text>
</comment>
<dbReference type="PROSITE" id="PS50931">
    <property type="entry name" value="HTH_LYSR"/>
    <property type="match status" value="1"/>
</dbReference>
<dbReference type="Proteomes" id="UP000321638">
    <property type="component" value="Unassembled WGS sequence"/>
</dbReference>